<dbReference type="SUPFAM" id="SSF48208">
    <property type="entry name" value="Six-hairpin glycosidases"/>
    <property type="match status" value="1"/>
</dbReference>
<dbReference type="InterPro" id="IPR008928">
    <property type="entry name" value="6-hairpin_glycosidase_sf"/>
</dbReference>
<evidence type="ECO:0000313" key="1">
    <source>
        <dbReference type="EMBL" id="TMQ69338.1"/>
    </source>
</evidence>
<dbReference type="InterPro" id="IPR024705">
    <property type="entry name" value="Ssp411"/>
</dbReference>
<accession>A0A538U0F1</accession>
<gene>
    <name evidence="1" type="ORF">E6K80_12065</name>
</gene>
<comment type="caution">
    <text evidence="1">The sequence shown here is derived from an EMBL/GenBank/DDBJ whole genome shotgun (WGS) entry which is preliminary data.</text>
</comment>
<dbReference type="PANTHER" id="PTHR42899">
    <property type="entry name" value="SPERMATOGENESIS-ASSOCIATED PROTEIN 20"/>
    <property type="match status" value="1"/>
</dbReference>
<dbReference type="AlphaFoldDB" id="A0A538U0F1"/>
<dbReference type="EMBL" id="VBPA01000310">
    <property type="protein sequence ID" value="TMQ69338.1"/>
    <property type="molecule type" value="Genomic_DNA"/>
</dbReference>
<evidence type="ECO:0000313" key="2">
    <source>
        <dbReference type="Proteomes" id="UP000319836"/>
    </source>
</evidence>
<reference evidence="1 2" key="1">
    <citation type="journal article" date="2019" name="Nat. Microbiol.">
        <title>Mediterranean grassland soil C-N compound turnover is dependent on rainfall and depth, and is mediated by genomically divergent microorganisms.</title>
        <authorList>
            <person name="Diamond S."/>
            <person name="Andeer P.F."/>
            <person name="Li Z."/>
            <person name="Crits-Christoph A."/>
            <person name="Burstein D."/>
            <person name="Anantharaman K."/>
            <person name="Lane K.R."/>
            <person name="Thomas B.C."/>
            <person name="Pan C."/>
            <person name="Northen T.R."/>
            <person name="Banfield J.F."/>
        </authorList>
    </citation>
    <scope>NUCLEOTIDE SEQUENCE [LARGE SCALE GENOMIC DNA]</scope>
    <source>
        <strain evidence="1">WS_10</strain>
    </source>
</reference>
<dbReference type="PANTHER" id="PTHR42899:SF1">
    <property type="entry name" value="SPERMATOGENESIS-ASSOCIATED PROTEIN 20"/>
    <property type="match status" value="1"/>
</dbReference>
<dbReference type="Proteomes" id="UP000319836">
    <property type="component" value="Unassembled WGS sequence"/>
</dbReference>
<dbReference type="InterPro" id="IPR012341">
    <property type="entry name" value="6hp_glycosidase-like_sf"/>
</dbReference>
<dbReference type="GO" id="GO:0005975">
    <property type="term" value="P:carbohydrate metabolic process"/>
    <property type="evidence" value="ECO:0007669"/>
    <property type="project" value="InterPro"/>
</dbReference>
<dbReference type="Gene3D" id="1.50.10.10">
    <property type="match status" value="1"/>
</dbReference>
<protein>
    <submittedName>
        <fullName evidence="1">Thioredoxin domain-containing protein</fullName>
    </submittedName>
</protein>
<name>A0A538U0F1_UNCEI</name>
<sequence>MIDRGFRELAASHDAQHGGFGSQPKFPSTVNLEFLLRVAARDTARRDAALAMALGQLDAMRQGGIHDHVGGGFHRYATDAAWLVPHFEKMLYDQALIAIAALDAFQLARRPVDAALARDIFDYVERDLTGREGGFDSAEDADSEGEEGKFYVWTPAELEQALDQEDARLVAARFGVTKAGNFEHGASILHEVLSVQDVARELGTTEEDVERRWQSARERLVEARARRVRPHRDDKVITAWNGLMIAALARGARVLDQPQDARRAARAAEFVWTRLRDGKSGALFRRWRDGEAAEAGQLDDYADYAYGLLELYAATSDPQWLERAVAVTEAQIQRFWDDAQGAFDEAPADPSIRVRLKDAYDGAEVAGNSIAAWNLQRLGTLLDRADWTRKAARVFDYYGRRLEPYASAMPRMLTAMDLERATPRHVVVAGDPRAADTRAMVRTFEQRFLPDDLLMVVDGGESQKRLARLAPFVAPLARQNGRATAYVCVGYSCRLPTTDLTTFAAELDRAPAVATAKETSR</sequence>
<organism evidence="1 2">
    <name type="scientific">Eiseniibacteriota bacterium</name>
    <dbReference type="NCBI Taxonomy" id="2212470"/>
    <lineage>
        <taxon>Bacteria</taxon>
        <taxon>Candidatus Eiseniibacteriota</taxon>
    </lineage>
</organism>
<proteinExistence type="predicted"/>